<dbReference type="AlphaFoldDB" id="A0A0F4YEZ2"/>
<accession>A0A0F4YEZ2</accession>
<keyword evidence="1" id="KW-0732">Signal</keyword>
<dbReference type="RefSeq" id="XP_013322800.1">
    <property type="nucleotide sequence ID" value="XM_013467346.1"/>
</dbReference>
<feature type="non-terminal residue" evidence="2">
    <location>
        <position position="1"/>
    </location>
</feature>
<dbReference type="EMBL" id="LASV01000818">
    <property type="protein sequence ID" value="KKA16188.1"/>
    <property type="molecule type" value="Genomic_DNA"/>
</dbReference>
<name>A0A0F4YEZ2_RASE3</name>
<organism evidence="2 3">
    <name type="scientific">Rasamsonia emersonii (strain ATCC 16479 / CBS 393.64 / IMI 116815)</name>
    <dbReference type="NCBI Taxonomy" id="1408163"/>
    <lineage>
        <taxon>Eukaryota</taxon>
        <taxon>Fungi</taxon>
        <taxon>Dikarya</taxon>
        <taxon>Ascomycota</taxon>
        <taxon>Pezizomycotina</taxon>
        <taxon>Eurotiomycetes</taxon>
        <taxon>Eurotiomycetidae</taxon>
        <taxon>Eurotiales</taxon>
        <taxon>Trichocomaceae</taxon>
        <taxon>Rasamsonia</taxon>
    </lineage>
</organism>
<protein>
    <submittedName>
        <fullName evidence="2">Uncharacterized protein</fullName>
    </submittedName>
</protein>
<keyword evidence="3" id="KW-1185">Reference proteome</keyword>
<feature type="signal peptide" evidence="1">
    <location>
        <begin position="1"/>
        <end position="44"/>
    </location>
</feature>
<dbReference type="Proteomes" id="UP000053958">
    <property type="component" value="Unassembled WGS sequence"/>
</dbReference>
<evidence type="ECO:0000256" key="1">
    <source>
        <dbReference type="SAM" id="SignalP"/>
    </source>
</evidence>
<evidence type="ECO:0000313" key="3">
    <source>
        <dbReference type="Proteomes" id="UP000053958"/>
    </source>
</evidence>
<comment type="caution">
    <text evidence="2">The sequence shown here is derived from an EMBL/GenBank/DDBJ whole genome shotgun (WGS) entry which is preliminary data.</text>
</comment>
<sequence length="93" mass="10692">FQECYDLPYRSCLQRCMNGSLCNLTLRMSLLLITILCSIEHGACHRVSQVRLDMRVSLNCRSNSACGVVNQAFRRCDHWHFTGGMTTLRLCVY</sequence>
<feature type="chain" id="PRO_5002481870" evidence="1">
    <location>
        <begin position="45"/>
        <end position="93"/>
    </location>
</feature>
<dbReference type="GeneID" id="25313306"/>
<reference evidence="2 3" key="1">
    <citation type="submission" date="2015-04" db="EMBL/GenBank/DDBJ databases">
        <authorList>
            <person name="Heijne W.H."/>
            <person name="Fedorova N.D."/>
            <person name="Nierman W.C."/>
            <person name="Vollebregt A.W."/>
            <person name="Zhao Z."/>
            <person name="Wu L."/>
            <person name="Kumar M."/>
            <person name="Stam H."/>
            <person name="van den Berg M.A."/>
            <person name="Pel H.J."/>
        </authorList>
    </citation>
    <scope>NUCLEOTIDE SEQUENCE [LARGE SCALE GENOMIC DNA]</scope>
    <source>
        <strain evidence="2 3">CBS 393.64</strain>
    </source>
</reference>
<proteinExistence type="predicted"/>
<evidence type="ECO:0000313" key="2">
    <source>
        <dbReference type="EMBL" id="KKA16188.1"/>
    </source>
</evidence>
<gene>
    <name evidence="2" type="ORF">T310_10239</name>
</gene>